<name>A0A2U1N7D9_ARTAN</name>
<keyword evidence="3" id="KW-1185">Reference proteome</keyword>
<sequence>MENAARDRNTWHGTWFLGEEDHTRGDHVGIIQLMLVPPGPECTDDGDEGNDRRAEKGLMGDNQQHNYGGNISRGATSKTKAATVIPPKRKQVTTMMFQAVASTAKNMKDKNKVTPTDHGS</sequence>
<dbReference type="OrthoDB" id="1807453at2759"/>
<reference evidence="2 3" key="1">
    <citation type="journal article" date="2018" name="Mol. Plant">
        <title>The genome of Artemisia annua provides insight into the evolution of Asteraceae family and artemisinin biosynthesis.</title>
        <authorList>
            <person name="Shen Q."/>
            <person name="Zhang L."/>
            <person name="Liao Z."/>
            <person name="Wang S."/>
            <person name="Yan T."/>
            <person name="Shi P."/>
            <person name="Liu M."/>
            <person name="Fu X."/>
            <person name="Pan Q."/>
            <person name="Wang Y."/>
            <person name="Lv Z."/>
            <person name="Lu X."/>
            <person name="Zhang F."/>
            <person name="Jiang W."/>
            <person name="Ma Y."/>
            <person name="Chen M."/>
            <person name="Hao X."/>
            <person name="Li L."/>
            <person name="Tang Y."/>
            <person name="Lv G."/>
            <person name="Zhou Y."/>
            <person name="Sun X."/>
            <person name="Brodelius P.E."/>
            <person name="Rose J.K.C."/>
            <person name="Tang K."/>
        </authorList>
    </citation>
    <scope>NUCLEOTIDE SEQUENCE [LARGE SCALE GENOMIC DNA]</scope>
    <source>
        <strain evidence="3">cv. Huhao1</strain>
        <tissue evidence="2">Leaf</tissue>
    </source>
</reference>
<comment type="caution">
    <text evidence="2">The sequence shown here is derived from an EMBL/GenBank/DDBJ whole genome shotgun (WGS) entry which is preliminary data.</text>
</comment>
<protein>
    <submittedName>
        <fullName evidence="2">Cellulose synthase</fullName>
    </submittedName>
</protein>
<feature type="compositionally biased region" description="Polar residues" evidence="1">
    <location>
        <begin position="61"/>
        <end position="80"/>
    </location>
</feature>
<feature type="region of interest" description="Disordered" evidence="1">
    <location>
        <begin position="38"/>
        <end position="85"/>
    </location>
</feature>
<evidence type="ECO:0000256" key="1">
    <source>
        <dbReference type="SAM" id="MobiDB-lite"/>
    </source>
</evidence>
<accession>A0A2U1N7D9</accession>
<dbReference type="EMBL" id="PKPP01003446">
    <property type="protein sequence ID" value="PWA69402.1"/>
    <property type="molecule type" value="Genomic_DNA"/>
</dbReference>
<organism evidence="2 3">
    <name type="scientific">Artemisia annua</name>
    <name type="common">Sweet wormwood</name>
    <dbReference type="NCBI Taxonomy" id="35608"/>
    <lineage>
        <taxon>Eukaryota</taxon>
        <taxon>Viridiplantae</taxon>
        <taxon>Streptophyta</taxon>
        <taxon>Embryophyta</taxon>
        <taxon>Tracheophyta</taxon>
        <taxon>Spermatophyta</taxon>
        <taxon>Magnoliopsida</taxon>
        <taxon>eudicotyledons</taxon>
        <taxon>Gunneridae</taxon>
        <taxon>Pentapetalae</taxon>
        <taxon>asterids</taxon>
        <taxon>campanulids</taxon>
        <taxon>Asterales</taxon>
        <taxon>Asteraceae</taxon>
        <taxon>Asteroideae</taxon>
        <taxon>Anthemideae</taxon>
        <taxon>Artemisiinae</taxon>
        <taxon>Artemisia</taxon>
    </lineage>
</organism>
<dbReference type="STRING" id="35608.A0A2U1N7D9"/>
<gene>
    <name evidence="2" type="ORF">CTI12_AA298450</name>
</gene>
<dbReference type="Proteomes" id="UP000245207">
    <property type="component" value="Unassembled WGS sequence"/>
</dbReference>
<feature type="compositionally biased region" description="Basic and acidic residues" evidence="1">
    <location>
        <begin position="49"/>
        <end position="58"/>
    </location>
</feature>
<dbReference type="AlphaFoldDB" id="A0A2U1N7D9"/>
<evidence type="ECO:0000313" key="3">
    <source>
        <dbReference type="Proteomes" id="UP000245207"/>
    </source>
</evidence>
<evidence type="ECO:0000313" key="2">
    <source>
        <dbReference type="EMBL" id="PWA69402.1"/>
    </source>
</evidence>
<proteinExistence type="predicted"/>